<evidence type="ECO:0000313" key="3">
    <source>
        <dbReference type="EMBL" id="MDA3615810.1"/>
    </source>
</evidence>
<dbReference type="Pfam" id="PF14905">
    <property type="entry name" value="OMP_b-brl_3"/>
    <property type="match status" value="1"/>
</dbReference>
<evidence type="ECO:0000259" key="2">
    <source>
        <dbReference type="Pfam" id="PF14905"/>
    </source>
</evidence>
<sequence>MTFRLLLTLLTSLCMYATNAQTAVFKGNISDTTLDNPQVKNASITLSNAKDSILYKFTRSNSDGAFRINNVQPGKYILIISHPDYADYSDLIELKDEENTQDFILLSKAHLLETVIVRGSPIRMKGDTLMFLADSFKVHEGANVEDLLKQLPGFQVNAKGEIKANGQSITKVLVDGDEFFGDDPTLATRNLLAKSVKEVQVFDKTSDQAAFTGVNDGNTQKTVNLKLKDEYKKGYFGKINLAGGNDEKWENSAMINTFTSKRKISAYGKMSSTENIGLGWGEDNQYGGNINSNVVIDGGSVSISSDGNPLNGVGSYWGEGLPKFWMGGFSYTDKWNQEKNKIVANYRYSKLNNETEKTTISQYILADSSYYTNQKQNSYSSQYQNVFNTRNDIVLDSLNSVLININGSKRSSENFSESRSQSLNSDKELVNENLNKLSNLNNSENLSASALWRKKFAKPKRTLSINAGLVYNKSEGTSYLFNELFYTSKLKKDTTDQLKESNNKSNTINTKAVYTEPVSKNAIIEANYNVIINNREQQLLSYDKEAGKYNDLNEEFSNQFRFQSIINKVGLAYRYSTTKMNFGFGGDIGRSNWKQNDLFQSIERKYNFTNYFPMANLRYKISQYSNLSFNYNGSTREPSINQMQPVANNNDPLNIAIGNPNLKQAFDQRFTMSFNKYDILTEKSIWSYISFNTANNDFSTFSTIDTNGVRRYQTVNVNGNFRMNGYFDVGFPVFKKFLNMGFSFNPSFSKLNNYVNDVFNTTRSRTLEFGTSFRKNVPNKFDVSLSNNIVHNYSKSEVNKNLKTNYFTNELSFDARLLAIKTFEIKTTLGYNWRQKTDIFTSNNNVLIWHAEVNKRVSKKQDIRVGIIARDILNQNIGFQRNINSNLITETNYNTIRQYFMLNVKWNFNKGAQKEQEW</sequence>
<dbReference type="InterPro" id="IPR013784">
    <property type="entry name" value="Carb-bd-like_fold"/>
</dbReference>
<feature type="domain" description="Outer membrane protein beta-barrel" evidence="2">
    <location>
        <begin position="454"/>
        <end position="785"/>
    </location>
</feature>
<accession>A0ABT4UM16</accession>
<dbReference type="EMBL" id="JAQGEF010000017">
    <property type="protein sequence ID" value="MDA3615810.1"/>
    <property type="molecule type" value="Genomic_DNA"/>
</dbReference>
<dbReference type="SUPFAM" id="SSF49452">
    <property type="entry name" value="Starch-binding domain-like"/>
    <property type="match status" value="1"/>
</dbReference>
<dbReference type="SUPFAM" id="SSF56935">
    <property type="entry name" value="Porins"/>
    <property type="match status" value="1"/>
</dbReference>
<evidence type="ECO:0000313" key="4">
    <source>
        <dbReference type="Proteomes" id="UP001210231"/>
    </source>
</evidence>
<feature type="chain" id="PRO_5046586426" evidence="1">
    <location>
        <begin position="21"/>
        <end position="918"/>
    </location>
</feature>
<proteinExistence type="predicted"/>
<feature type="signal peptide" evidence="1">
    <location>
        <begin position="1"/>
        <end position="20"/>
    </location>
</feature>
<dbReference type="RefSeq" id="WP_407032138.1">
    <property type="nucleotide sequence ID" value="NZ_JAQGEF010000017.1"/>
</dbReference>
<dbReference type="Pfam" id="PF13620">
    <property type="entry name" value="CarboxypepD_reg"/>
    <property type="match status" value="1"/>
</dbReference>
<reference evidence="3 4" key="1">
    <citation type="submission" date="2022-12" db="EMBL/GenBank/DDBJ databases">
        <title>Chitinophagaceae gen. sp. nov., a new member of the family Chitinophagaceae, isolated from soil in a chemical factory.</title>
        <authorList>
            <person name="Ke Z."/>
        </authorList>
    </citation>
    <scope>NUCLEOTIDE SEQUENCE [LARGE SCALE GENOMIC DNA]</scope>
    <source>
        <strain evidence="3 4">LY-5</strain>
    </source>
</reference>
<dbReference type="Gene3D" id="2.60.40.1120">
    <property type="entry name" value="Carboxypeptidase-like, regulatory domain"/>
    <property type="match status" value="1"/>
</dbReference>
<dbReference type="InterPro" id="IPR041700">
    <property type="entry name" value="OMP_b-brl_3"/>
</dbReference>
<gene>
    <name evidence="3" type="ORF">O3P16_13405</name>
</gene>
<keyword evidence="4" id="KW-1185">Reference proteome</keyword>
<protein>
    <submittedName>
        <fullName evidence="3">TonB-dependent receptor</fullName>
    </submittedName>
</protein>
<evidence type="ECO:0000256" key="1">
    <source>
        <dbReference type="SAM" id="SignalP"/>
    </source>
</evidence>
<organism evidence="3 4">
    <name type="scientific">Polluticaenibacter yanchengensis</name>
    <dbReference type="NCBI Taxonomy" id="3014562"/>
    <lineage>
        <taxon>Bacteria</taxon>
        <taxon>Pseudomonadati</taxon>
        <taxon>Bacteroidota</taxon>
        <taxon>Chitinophagia</taxon>
        <taxon>Chitinophagales</taxon>
        <taxon>Chitinophagaceae</taxon>
        <taxon>Polluticaenibacter</taxon>
    </lineage>
</organism>
<comment type="caution">
    <text evidence="3">The sequence shown here is derived from an EMBL/GenBank/DDBJ whole genome shotgun (WGS) entry which is preliminary data.</text>
</comment>
<keyword evidence="3" id="KW-0675">Receptor</keyword>
<keyword evidence="1" id="KW-0732">Signal</keyword>
<dbReference type="Proteomes" id="UP001210231">
    <property type="component" value="Unassembled WGS sequence"/>
</dbReference>
<name>A0ABT4UM16_9BACT</name>